<feature type="region of interest" description="Disordered" evidence="1">
    <location>
        <begin position="1139"/>
        <end position="1160"/>
    </location>
</feature>
<evidence type="ECO:0000313" key="4">
    <source>
        <dbReference type="Proteomes" id="UP000042958"/>
    </source>
</evidence>
<feature type="transmembrane region" description="Helical" evidence="2">
    <location>
        <begin position="1627"/>
        <end position="1650"/>
    </location>
</feature>
<keyword evidence="4" id="KW-1185">Reference proteome</keyword>
<feature type="transmembrane region" description="Helical" evidence="2">
    <location>
        <begin position="1662"/>
        <end position="1682"/>
    </location>
</feature>
<keyword evidence="2" id="KW-0812">Transmembrane</keyword>
<name>A0A0F7TUZ2_PENBI</name>
<keyword evidence="2" id="KW-0472">Membrane</keyword>
<dbReference type="STRING" id="104259.A0A0F7TUZ2"/>
<dbReference type="Proteomes" id="UP000042958">
    <property type="component" value="Unassembled WGS sequence"/>
</dbReference>
<gene>
    <name evidence="3" type="ORF">PMG11_08272</name>
</gene>
<evidence type="ECO:0000256" key="2">
    <source>
        <dbReference type="SAM" id="Phobius"/>
    </source>
</evidence>
<dbReference type="OrthoDB" id="3235083at2759"/>
<evidence type="ECO:0000256" key="1">
    <source>
        <dbReference type="SAM" id="MobiDB-lite"/>
    </source>
</evidence>
<keyword evidence="2" id="KW-1133">Transmembrane helix</keyword>
<feature type="region of interest" description="Disordered" evidence="1">
    <location>
        <begin position="1363"/>
        <end position="1386"/>
    </location>
</feature>
<organism evidence="3 4">
    <name type="scientific">Penicillium brasilianum</name>
    <dbReference type="NCBI Taxonomy" id="104259"/>
    <lineage>
        <taxon>Eukaryota</taxon>
        <taxon>Fungi</taxon>
        <taxon>Dikarya</taxon>
        <taxon>Ascomycota</taxon>
        <taxon>Pezizomycotina</taxon>
        <taxon>Eurotiomycetes</taxon>
        <taxon>Eurotiomycetidae</taxon>
        <taxon>Eurotiales</taxon>
        <taxon>Aspergillaceae</taxon>
        <taxon>Penicillium</taxon>
    </lineage>
</organism>
<accession>A0A0F7TUZ2</accession>
<protein>
    <submittedName>
        <fullName evidence="3">Uncharacterized protein</fullName>
    </submittedName>
</protein>
<evidence type="ECO:0000313" key="3">
    <source>
        <dbReference type="EMBL" id="CEJ59656.1"/>
    </source>
</evidence>
<feature type="compositionally biased region" description="Polar residues" evidence="1">
    <location>
        <begin position="1147"/>
        <end position="1160"/>
    </location>
</feature>
<dbReference type="EMBL" id="CDHK01000007">
    <property type="protein sequence ID" value="CEJ59656.1"/>
    <property type="molecule type" value="Genomic_DNA"/>
</dbReference>
<proteinExistence type="predicted"/>
<feature type="compositionally biased region" description="Low complexity" evidence="1">
    <location>
        <begin position="1367"/>
        <end position="1386"/>
    </location>
</feature>
<reference evidence="4" key="1">
    <citation type="journal article" date="2015" name="Genome Announc.">
        <title>Draft genome sequence of the fungus Penicillium brasilianum MG11.</title>
        <authorList>
            <person name="Horn F."/>
            <person name="Linde J."/>
            <person name="Mattern D.J."/>
            <person name="Walther G."/>
            <person name="Guthke R."/>
            <person name="Brakhage A.A."/>
            <person name="Valiante V."/>
        </authorList>
    </citation>
    <scope>NUCLEOTIDE SEQUENCE [LARGE SCALE GENOMIC DNA]</scope>
    <source>
        <strain evidence="4">MG11</strain>
    </source>
</reference>
<sequence length="1795" mass="193583">MDSSASCLSSPQYQCDFVIATTQASINSDLWEFLAESTQEPEYICFLVDDDSDNPGSQISLQDLLKLTNGVNPFDIDEDTPYDDPDITALTNAGFVVGIKMQIGIPPGYLPKNLPPIVDFGNSASNVNFNLYCSDITVIQNSPPSGFHKKDGHWRVWNQPYPSSSTDQPWNVQTRVDLVMGDLARELDTPYFQSHPEIRDQLLRALDNTSGTAFSLQQLFFDLDNAVLETTPTFPGIPPGSSALVVLEQSFVNIYSANAKKYGFPLVSVTAVPTEPDPSSLQMTAFERIVSPLKDYEGDPITHPSADEQGVTTLNHICMVQNNRLPSIATFGWNWVLPRDIDEKSGMIAINRNILAQYVFDTLRPAANACCYTPYIHPKWDFGVTPGADPQIAEVLSEGNHVIHIEYNNFGEGFGGDHNADILPDAPWIKMTPSYTCDVYFEQQEIRVEQHLLLRVGVKLGKDVPYSGEYGDELNMLDQTLTEVYSISVTMNGDLQLTSIESDPQDHSEKAPPQDDNYVHSFLILAINMISDQLKPMMSGGIDDLQISQMQNFVFPGAKVYTYKNPSFSDYQDLVCEITYLDPLEGNSVRRRGNLASFGQKASKASKGSPGQLSVATELMQNYVQGEVIAPAGKFEGLQSSDGHALLFAIDSSGVLHVIEEQSGSSHTGWEVHDLSTAAIQAQFPGHEPPVPVITFDVAQSLDGNISMMMVVNLDGDDLLLLSLGNSSKDTSWLAKPAWIAVSFDAADEQNQKITITGTMIAEAQGGTQYLVVDIDRPSGNAADPHITRYHIDYPNRETGHYWVKHDVSIDISAGNYQSCVGQVKNGFGDGIYTAGTTGGQPQFVYEPIVNYFGRGPPTPRRLSLPGGSAPSAITTSRNKDHTTDLYAVSGSTLYLYPADKQTENVAPIAVITNDLFSGTDTLRAMIHGGVTTLWGRNDKYQVYYVSCPVKKLAQPDAWSTPILILSGIERLSAFINRADGGNTVFASGNGRLQKIIQAPASAGRIWRAQEIMLASQPKQKSLSFKSYTTSIHVTQSDNDSPAPNVAVNISANSRAPVYINGLYYVLSSTPTQISTDATGSITVVEAVEGINGTTLTIAVDGDDDQAVILNPMDHTFGKFTALDSSDKLTSAQFPAQTTAGGVVGSPGSQPLIPSSTSQDDVDTLSQHLGLMKESYANASNESKASSVQAFVRRHNGVVPAALFSKGNIRVSNTGLFDGLAAAAGDLFNWLKSAWDDVVDTVEHVAKVVYDEVSDSLHFVVTIAGQAYRAVLDTVDAVVGAMEWVFKAVKTAIEDIIRFAEFLFEWDDIRRSKDVLHNVSKLWLQDQVNNISKAQKAFDGAIAAAEKDINKWANIDNWAPGLGDVAGQPPSGSSSNPSKNQTSSSKFLADKYRDHSGQLTIVGDSPSVSGAEGLLDTLVTAISNEGQVLEATFTQLQDLVKQFSSLSVTDILKRIAAILVDTTLSSTQVVVDALLTVLSQLAQSAIDVLDTKIHIPVISDILNDIGVPDLSILDLFTWVGAVAVTLVYKVVEGRAPFPSGDSSVQAMVSASSWEDMAGLFGQQTLGSLLLQSSASSSRADEHKGPISMPTDIQKAVFEGLHMFSGILCLVGNLQKALEAEDQTDSKLIGIPATIIGLTCAAATAAGDLLVPMDGVESLPIRIFSGITSVAVVTCLVVFSSLGQRVFPKIKLGSLVVEDARGVGAFLDSVLCIHGTIVSIWHFYELSQKSKSNTRDAAIVGEVSTLASIASRLAYAFAVNDEEPDSRLIAILVMGAANDLVGGLQLAEVAIGKSTF</sequence>